<proteinExistence type="predicted"/>
<dbReference type="EMBL" id="JBBDHD010000085">
    <property type="protein sequence ID" value="MFH7598528.1"/>
    <property type="molecule type" value="Genomic_DNA"/>
</dbReference>
<evidence type="ECO:0000313" key="3">
    <source>
        <dbReference type="Proteomes" id="UP001610631"/>
    </source>
</evidence>
<keyword evidence="3" id="KW-1185">Reference proteome</keyword>
<organism evidence="2 3">
    <name type="scientific">Streptomyces racemochromogenes</name>
    <dbReference type="NCBI Taxonomy" id="67353"/>
    <lineage>
        <taxon>Bacteria</taxon>
        <taxon>Bacillati</taxon>
        <taxon>Actinomycetota</taxon>
        <taxon>Actinomycetes</taxon>
        <taxon>Kitasatosporales</taxon>
        <taxon>Streptomycetaceae</taxon>
        <taxon>Streptomyces</taxon>
    </lineage>
</organism>
<dbReference type="RefSeq" id="WP_395512216.1">
    <property type="nucleotide sequence ID" value="NZ_JBBDHD010000085.1"/>
</dbReference>
<comment type="caution">
    <text evidence="2">The sequence shown here is derived from an EMBL/GenBank/DDBJ whole genome shotgun (WGS) entry which is preliminary data.</text>
</comment>
<accession>A0ABW7PJQ4</accession>
<evidence type="ECO:0000256" key="1">
    <source>
        <dbReference type="SAM" id="MobiDB-lite"/>
    </source>
</evidence>
<name>A0ABW7PJQ4_9ACTN</name>
<dbReference type="Proteomes" id="UP001610631">
    <property type="component" value="Unassembled WGS sequence"/>
</dbReference>
<feature type="region of interest" description="Disordered" evidence="1">
    <location>
        <begin position="37"/>
        <end position="59"/>
    </location>
</feature>
<feature type="region of interest" description="Disordered" evidence="1">
    <location>
        <begin position="1"/>
        <end position="24"/>
    </location>
</feature>
<sequence>MSIGKASPTPENPTPPTPSGTWSVSVETRAKTEAANIDGALIKVTPPAEGSTPVDVQLD</sequence>
<gene>
    <name evidence="2" type="ORF">WDV06_26060</name>
</gene>
<protein>
    <submittedName>
        <fullName evidence="2">Uncharacterized protein</fullName>
    </submittedName>
</protein>
<evidence type="ECO:0000313" key="2">
    <source>
        <dbReference type="EMBL" id="MFH7598528.1"/>
    </source>
</evidence>
<reference evidence="2 3" key="1">
    <citation type="submission" date="2024-03" db="EMBL/GenBank/DDBJ databases">
        <title>Whole genome sequencing of Streptomyces racemochromogenes, to identify antimicrobial biosynthetic gene clusters.</title>
        <authorList>
            <person name="Suryawanshi P."/>
            <person name="Krishnaraj P.U."/>
            <person name="Arun Y.P."/>
            <person name="Suryawanshi M.P."/>
            <person name="Rakshit O."/>
        </authorList>
    </citation>
    <scope>NUCLEOTIDE SEQUENCE [LARGE SCALE GENOMIC DNA]</scope>
    <source>
        <strain evidence="2 3">AUDT626</strain>
    </source>
</reference>